<dbReference type="PANTHER" id="PTHR45766:SF5">
    <property type="entry name" value="SNF2 DOMAIN-CONTAINING PROTEIN _ HELICASE DOMAIN-CONTAINING PROTEIN _ HNH ENDONUCLEASE DOMAIN-CONTAINING PROTEIN"/>
    <property type="match status" value="1"/>
</dbReference>
<dbReference type="Gene3D" id="3.40.50.10810">
    <property type="entry name" value="Tandem AAA-ATPase domain"/>
    <property type="match status" value="1"/>
</dbReference>
<name>A0A1Y1HPT1_KLENI</name>
<feature type="compositionally biased region" description="Basic and acidic residues" evidence="2">
    <location>
        <begin position="209"/>
        <end position="224"/>
    </location>
</feature>
<proteinExistence type="predicted"/>
<dbReference type="InterPro" id="IPR014001">
    <property type="entry name" value="Helicase_ATP-bd"/>
</dbReference>
<evidence type="ECO:0000313" key="4">
    <source>
        <dbReference type="EMBL" id="GAQ80644.1"/>
    </source>
</evidence>
<dbReference type="PANTHER" id="PTHR45766">
    <property type="entry name" value="DNA ANNEALING HELICASE AND ENDONUCLEASE ZRANB3 FAMILY MEMBER"/>
    <property type="match status" value="1"/>
</dbReference>
<feature type="compositionally biased region" description="Acidic residues" evidence="2">
    <location>
        <begin position="692"/>
        <end position="704"/>
    </location>
</feature>
<dbReference type="InterPro" id="IPR038718">
    <property type="entry name" value="SNF2-like_sf"/>
</dbReference>
<dbReference type="AlphaFoldDB" id="A0A1Y1HPT1"/>
<sequence length="714" mass="78890">MATAEEDAWWEGLPDQIEDWDAPLLPPIASQSTGRRKSSGEKASLKAILVKADRHQSGVSPPPQIVGVHGGGGGAKEQRSRIEANRIAALRRRNAATWYQAAHTSPGMLIPPFQQSVPCQVYPPAQVPPHLQPPLSEVPFPQMHLPGSTALPSHANVAHFGARLGALEERAMHESVPAACHRIGGTAKAAEYGGQEVNIEEVDASKTELRNGFKPEVGSEKLSDSPEFEVPEDFWDDVDEGQGRNSGGEGQTAADSSDVNRPLRDPGVIRRPLEVSLELHTVDLFRVSVHYAFCEPPSGSVFAPDPFENPEQRTRWGPAENAKTGSSSAKEEITKGDLLPGDPSEAQSPPPPIKRPCDSSWRPLKSWHIVNDEVDALMEQGLPSGLRKTLLPFQREGVRYSLRRGGRCLIADEMGVWKTIQGITIASCYRAEWPLLVVVPASMRLPWAEELERWLPFLGPRDVHLVFSFQNDLQEGAPCPKGIALSPSKCPIFGSKLRKVVVISYTMLRRLKRTFAAHKWGVLIVDESHNLRTTKNLKETEEKETVKEFLQKTKRAILLYGTPSLSRPFDIFHQADGLWTGLLGRNKYTFAKAYCDVRTLRRGCGNVVKDYSKGIRLHELHVLLAETIMVRRLKSDVLDQLPPKRRQVIRLKLEAGDIKDAKERTVQLAAELAAAGKVRGGKFARMEAEMLAGEESEEGGEEEEALRRLVEGGG</sequence>
<dbReference type="GO" id="GO:0005524">
    <property type="term" value="F:ATP binding"/>
    <property type="evidence" value="ECO:0007669"/>
    <property type="project" value="InterPro"/>
</dbReference>
<keyword evidence="1" id="KW-0378">Hydrolase</keyword>
<dbReference type="STRING" id="105231.A0A1Y1HPT1"/>
<dbReference type="GO" id="GO:0006281">
    <property type="term" value="P:DNA repair"/>
    <property type="evidence" value="ECO:0000318"/>
    <property type="project" value="GO_Central"/>
</dbReference>
<dbReference type="GO" id="GO:0043596">
    <property type="term" value="C:nuclear replication fork"/>
    <property type="evidence" value="ECO:0000318"/>
    <property type="project" value="GO_Central"/>
</dbReference>
<organism evidence="4 5">
    <name type="scientific">Klebsormidium nitens</name>
    <name type="common">Green alga</name>
    <name type="synonym">Ulothrix nitens</name>
    <dbReference type="NCBI Taxonomy" id="105231"/>
    <lineage>
        <taxon>Eukaryota</taxon>
        <taxon>Viridiplantae</taxon>
        <taxon>Streptophyta</taxon>
        <taxon>Klebsormidiophyceae</taxon>
        <taxon>Klebsormidiales</taxon>
        <taxon>Klebsormidiaceae</taxon>
        <taxon>Klebsormidium</taxon>
    </lineage>
</organism>
<feature type="domain" description="Helicase ATP-binding" evidence="3">
    <location>
        <begin position="399"/>
        <end position="581"/>
    </location>
</feature>
<feature type="compositionally biased region" description="Acidic residues" evidence="2">
    <location>
        <begin position="226"/>
        <end position="240"/>
    </location>
</feature>
<dbReference type="GO" id="GO:0031297">
    <property type="term" value="P:replication fork processing"/>
    <property type="evidence" value="ECO:0000318"/>
    <property type="project" value="GO_Central"/>
</dbReference>
<accession>A0A1Y1HPT1</accession>
<keyword evidence="5" id="KW-1185">Reference proteome</keyword>
<dbReference type="SMART" id="SM00487">
    <property type="entry name" value="DEXDc"/>
    <property type="match status" value="1"/>
</dbReference>
<reference evidence="4 5" key="1">
    <citation type="journal article" date="2014" name="Nat. Commun.">
        <title>Klebsormidium flaccidum genome reveals primary factors for plant terrestrial adaptation.</title>
        <authorList>
            <person name="Hori K."/>
            <person name="Maruyama F."/>
            <person name="Fujisawa T."/>
            <person name="Togashi T."/>
            <person name="Yamamoto N."/>
            <person name="Seo M."/>
            <person name="Sato S."/>
            <person name="Yamada T."/>
            <person name="Mori H."/>
            <person name="Tajima N."/>
            <person name="Moriyama T."/>
            <person name="Ikeuchi M."/>
            <person name="Watanabe M."/>
            <person name="Wada H."/>
            <person name="Kobayashi K."/>
            <person name="Saito M."/>
            <person name="Masuda T."/>
            <person name="Sasaki-Sekimoto Y."/>
            <person name="Mashiguchi K."/>
            <person name="Awai K."/>
            <person name="Shimojima M."/>
            <person name="Masuda S."/>
            <person name="Iwai M."/>
            <person name="Nobusawa T."/>
            <person name="Narise T."/>
            <person name="Kondo S."/>
            <person name="Saito H."/>
            <person name="Sato R."/>
            <person name="Murakawa M."/>
            <person name="Ihara Y."/>
            <person name="Oshima-Yamada Y."/>
            <person name="Ohtaka K."/>
            <person name="Satoh M."/>
            <person name="Sonobe K."/>
            <person name="Ishii M."/>
            <person name="Ohtani R."/>
            <person name="Kanamori-Sato M."/>
            <person name="Honoki R."/>
            <person name="Miyazaki D."/>
            <person name="Mochizuki H."/>
            <person name="Umetsu J."/>
            <person name="Higashi K."/>
            <person name="Shibata D."/>
            <person name="Kamiya Y."/>
            <person name="Sato N."/>
            <person name="Nakamura Y."/>
            <person name="Tabata S."/>
            <person name="Ida S."/>
            <person name="Kurokawa K."/>
            <person name="Ohta H."/>
        </authorList>
    </citation>
    <scope>NUCLEOTIDE SEQUENCE [LARGE SCALE GENOMIC DNA]</scope>
    <source>
        <strain evidence="4 5">NIES-2285</strain>
    </source>
</reference>
<evidence type="ECO:0000259" key="3">
    <source>
        <dbReference type="PROSITE" id="PS51192"/>
    </source>
</evidence>
<dbReference type="Proteomes" id="UP000054558">
    <property type="component" value="Unassembled WGS sequence"/>
</dbReference>
<evidence type="ECO:0000256" key="1">
    <source>
        <dbReference type="ARBA" id="ARBA00022801"/>
    </source>
</evidence>
<feature type="region of interest" description="Disordered" evidence="2">
    <location>
        <begin position="209"/>
        <end position="266"/>
    </location>
</feature>
<dbReference type="SUPFAM" id="SSF52540">
    <property type="entry name" value="P-loop containing nucleoside triphosphate hydrolases"/>
    <property type="match status" value="1"/>
</dbReference>
<evidence type="ECO:0000313" key="5">
    <source>
        <dbReference type="Proteomes" id="UP000054558"/>
    </source>
</evidence>
<feature type="region of interest" description="Disordered" evidence="2">
    <location>
        <begin position="20"/>
        <end position="79"/>
    </location>
</feature>
<dbReference type="GO" id="GO:0004520">
    <property type="term" value="F:DNA endonuclease activity"/>
    <property type="evidence" value="ECO:0000318"/>
    <property type="project" value="GO_Central"/>
</dbReference>
<gene>
    <name evidence="4" type="ORF">KFL_000580390</name>
</gene>
<feature type="region of interest" description="Disordered" evidence="2">
    <location>
        <begin position="299"/>
        <end position="359"/>
    </location>
</feature>
<protein>
    <submittedName>
        <fullName evidence="4">SNF2 domain containing protein</fullName>
    </submittedName>
</protein>
<dbReference type="PROSITE" id="PS51192">
    <property type="entry name" value="HELICASE_ATP_BIND_1"/>
    <property type="match status" value="1"/>
</dbReference>
<dbReference type="Pfam" id="PF00176">
    <property type="entry name" value="SNF2-rel_dom"/>
    <property type="match status" value="1"/>
</dbReference>
<dbReference type="OrthoDB" id="2801544at2759"/>
<dbReference type="GO" id="GO:0016787">
    <property type="term" value="F:hydrolase activity"/>
    <property type="evidence" value="ECO:0007669"/>
    <property type="project" value="UniProtKB-KW"/>
</dbReference>
<evidence type="ECO:0000256" key="2">
    <source>
        <dbReference type="SAM" id="MobiDB-lite"/>
    </source>
</evidence>
<dbReference type="InterPro" id="IPR027417">
    <property type="entry name" value="P-loop_NTPase"/>
</dbReference>
<feature type="region of interest" description="Disordered" evidence="2">
    <location>
        <begin position="692"/>
        <end position="714"/>
    </location>
</feature>
<dbReference type="EMBL" id="DF237007">
    <property type="protein sequence ID" value="GAQ80644.1"/>
    <property type="molecule type" value="Genomic_DNA"/>
</dbReference>
<dbReference type="InterPro" id="IPR000330">
    <property type="entry name" value="SNF2_N"/>
</dbReference>
<feature type="compositionally biased region" description="Basic and acidic residues" evidence="2">
    <location>
        <begin position="705"/>
        <end position="714"/>
    </location>
</feature>